<sequence>MEDLFQRNHEEATNRKNKKLFVFCDLDRRGNISTSMNKFLVVTNYLNHPHIRIQL</sequence>
<dbReference type="Proteomes" id="UP000829196">
    <property type="component" value="Unassembled WGS sequence"/>
</dbReference>
<dbReference type="AlphaFoldDB" id="A0A8T3AAW1"/>
<evidence type="ECO:0000313" key="1">
    <source>
        <dbReference type="EMBL" id="KAI0493706.1"/>
    </source>
</evidence>
<gene>
    <name evidence="1" type="ORF">KFK09_023830</name>
</gene>
<organism evidence="1 2">
    <name type="scientific">Dendrobium nobile</name>
    <name type="common">Orchid</name>
    <dbReference type="NCBI Taxonomy" id="94219"/>
    <lineage>
        <taxon>Eukaryota</taxon>
        <taxon>Viridiplantae</taxon>
        <taxon>Streptophyta</taxon>
        <taxon>Embryophyta</taxon>
        <taxon>Tracheophyta</taxon>
        <taxon>Spermatophyta</taxon>
        <taxon>Magnoliopsida</taxon>
        <taxon>Liliopsida</taxon>
        <taxon>Asparagales</taxon>
        <taxon>Orchidaceae</taxon>
        <taxon>Epidendroideae</taxon>
        <taxon>Malaxideae</taxon>
        <taxon>Dendrobiinae</taxon>
        <taxon>Dendrobium</taxon>
    </lineage>
</organism>
<protein>
    <submittedName>
        <fullName evidence="1">Uncharacterized protein</fullName>
    </submittedName>
</protein>
<reference evidence="1" key="1">
    <citation type="journal article" date="2022" name="Front. Genet.">
        <title>Chromosome-Scale Assembly of the Dendrobium nobile Genome Provides Insights Into the Molecular Mechanism of the Biosynthesis of the Medicinal Active Ingredient of Dendrobium.</title>
        <authorList>
            <person name="Xu Q."/>
            <person name="Niu S.-C."/>
            <person name="Li K.-L."/>
            <person name="Zheng P.-J."/>
            <person name="Zhang X.-J."/>
            <person name="Jia Y."/>
            <person name="Liu Y."/>
            <person name="Niu Y.-X."/>
            <person name="Yu L.-H."/>
            <person name="Chen D.-F."/>
            <person name="Zhang G.-Q."/>
        </authorList>
    </citation>
    <scope>NUCLEOTIDE SEQUENCE</scope>
    <source>
        <tissue evidence="1">Leaf</tissue>
    </source>
</reference>
<keyword evidence="2" id="KW-1185">Reference proteome</keyword>
<proteinExistence type="predicted"/>
<evidence type="ECO:0000313" key="2">
    <source>
        <dbReference type="Proteomes" id="UP000829196"/>
    </source>
</evidence>
<accession>A0A8T3AAW1</accession>
<comment type="caution">
    <text evidence="1">The sequence shown here is derived from an EMBL/GenBank/DDBJ whole genome shotgun (WGS) entry which is preliminary data.</text>
</comment>
<name>A0A8T3AAW1_DENNO</name>
<dbReference type="EMBL" id="JAGYWB010000017">
    <property type="protein sequence ID" value="KAI0493706.1"/>
    <property type="molecule type" value="Genomic_DNA"/>
</dbReference>